<keyword evidence="2" id="KW-0472">Membrane</keyword>
<feature type="compositionally biased region" description="Low complexity" evidence="1">
    <location>
        <begin position="158"/>
        <end position="169"/>
    </location>
</feature>
<sequence>MTSSTYQARTPQEFKRVSEKYGGIELLTHLTERELTSPASRWGLRHLLGYRLLTLPERPFLDLIKSEHDNCPLCYPERACSQELDHGWAETLITKCPLDLSTWTDSELLRQPGGFFWVALARASRREEIPEPREYPQRERRPLERHGFVDSTESIVGSSPTNSSPTSSSFQVDPSEMSEDEHIAQRSKPEDVTVHLLISFVQFTLNLCLSNDPDAYAEVRPRIERRKSTVYVAGKHSISAEDDGGICRMDRQITQWRMGHPYLAIFEAKRAFKYLQFDDRTEQLKPVVSNETLAQYLGEALVTWISVFLIAATSTFIRFVHFKFGSQYREYIDAETRPEQMALVNDEDRDTFVYMHSTRWFNLQLAEGRRLALCHILALLRWHGEHGATLLVNADNEMHPESEDSYEDNESE</sequence>
<dbReference type="EMBL" id="ML742023">
    <property type="protein sequence ID" value="KAE8155245.1"/>
    <property type="molecule type" value="Genomic_DNA"/>
</dbReference>
<reference evidence="3 4" key="1">
    <citation type="submission" date="2019-04" db="EMBL/GenBank/DDBJ databases">
        <title>Friends and foes A comparative genomics study of 23 Aspergillus species from section Flavi.</title>
        <authorList>
            <consortium name="DOE Joint Genome Institute"/>
            <person name="Kjaerbolling I."/>
            <person name="Vesth T."/>
            <person name="Frisvad J.C."/>
            <person name="Nybo J.L."/>
            <person name="Theobald S."/>
            <person name="Kildgaard S."/>
            <person name="Isbrandt T."/>
            <person name="Kuo A."/>
            <person name="Sato A."/>
            <person name="Lyhne E.K."/>
            <person name="Kogle M.E."/>
            <person name="Wiebenga A."/>
            <person name="Kun R.S."/>
            <person name="Lubbers R.J."/>
            <person name="Makela M.R."/>
            <person name="Barry K."/>
            <person name="Chovatia M."/>
            <person name="Clum A."/>
            <person name="Daum C."/>
            <person name="Haridas S."/>
            <person name="He G."/>
            <person name="LaButti K."/>
            <person name="Lipzen A."/>
            <person name="Mondo S."/>
            <person name="Riley R."/>
            <person name="Salamov A."/>
            <person name="Simmons B.A."/>
            <person name="Magnuson J.K."/>
            <person name="Henrissat B."/>
            <person name="Mortensen U.H."/>
            <person name="Larsen T.O."/>
            <person name="Devries R.P."/>
            <person name="Grigoriev I.V."/>
            <person name="Machida M."/>
            <person name="Baker S.E."/>
            <person name="Andersen M.R."/>
        </authorList>
    </citation>
    <scope>NUCLEOTIDE SEQUENCE [LARGE SCALE GENOMIC DNA]</scope>
    <source>
        <strain evidence="3 4">IBT 18842</strain>
    </source>
</reference>
<feature type="compositionally biased region" description="Basic and acidic residues" evidence="1">
    <location>
        <begin position="128"/>
        <end position="148"/>
    </location>
</feature>
<feature type="region of interest" description="Disordered" evidence="1">
    <location>
        <begin position="128"/>
        <end position="186"/>
    </location>
</feature>
<evidence type="ECO:0000256" key="2">
    <source>
        <dbReference type="SAM" id="Phobius"/>
    </source>
</evidence>
<keyword evidence="2" id="KW-0812">Transmembrane</keyword>
<dbReference type="OrthoDB" id="4646997at2759"/>
<proteinExistence type="predicted"/>
<dbReference type="AlphaFoldDB" id="A0A5N6U9E7"/>
<protein>
    <submittedName>
        <fullName evidence="3">Uncharacterized protein</fullName>
    </submittedName>
</protein>
<dbReference type="Proteomes" id="UP000325780">
    <property type="component" value="Unassembled WGS sequence"/>
</dbReference>
<organism evidence="3 4">
    <name type="scientific">Aspergillus avenaceus</name>
    <dbReference type="NCBI Taxonomy" id="36643"/>
    <lineage>
        <taxon>Eukaryota</taxon>
        <taxon>Fungi</taxon>
        <taxon>Dikarya</taxon>
        <taxon>Ascomycota</taxon>
        <taxon>Pezizomycotina</taxon>
        <taxon>Eurotiomycetes</taxon>
        <taxon>Eurotiomycetidae</taxon>
        <taxon>Eurotiales</taxon>
        <taxon>Aspergillaceae</taxon>
        <taxon>Aspergillus</taxon>
        <taxon>Aspergillus subgen. Circumdati</taxon>
    </lineage>
</organism>
<feature type="transmembrane region" description="Helical" evidence="2">
    <location>
        <begin position="301"/>
        <end position="320"/>
    </location>
</feature>
<evidence type="ECO:0000256" key="1">
    <source>
        <dbReference type="SAM" id="MobiDB-lite"/>
    </source>
</evidence>
<evidence type="ECO:0000313" key="3">
    <source>
        <dbReference type="EMBL" id="KAE8155245.1"/>
    </source>
</evidence>
<accession>A0A5N6U9E7</accession>
<evidence type="ECO:0000313" key="4">
    <source>
        <dbReference type="Proteomes" id="UP000325780"/>
    </source>
</evidence>
<keyword evidence="4" id="KW-1185">Reference proteome</keyword>
<name>A0A5N6U9E7_ASPAV</name>
<keyword evidence="2" id="KW-1133">Transmembrane helix</keyword>
<gene>
    <name evidence="3" type="ORF">BDV25DRAFT_134992</name>
</gene>